<dbReference type="InterPro" id="IPR036320">
    <property type="entry name" value="Glycosyl_Trfase_fam3_N_dom_sf"/>
</dbReference>
<dbReference type="PANTHER" id="PTHR43285:SF2">
    <property type="entry name" value="ANTHRANILATE PHOSPHORIBOSYLTRANSFERASE"/>
    <property type="match status" value="1"/>
</dbReference>
<keyword evidence="3" id="KW-0479">Metal-binding</keyword>
<comment type="catalytic activity">
    <reaction evidence="3">
        <text>N-(5-phospho-beta-D-ribosyl)anthranilate + diphosphate = 5-phospho-alpha-D-ribose 1-diphosphate + anthranilate</text>
        <dbReference type="Rhea" id="RHEA:11768"/>
        <dbReference type="ChEBI" id="CHEBI:16567"/>
        <dbReference type="ChEBI" id="CHEBI:18277"/>
        <dbReference type="ChEBI" id="CHEBI:33019"/>
        <dbReference type="ChEBI" id="CHEBI:58017"/>
        <dbReference type="EC" id="2.4.2.18"/>
    </reaction>
</comment>
<dbReference type="PANTHER" id="PTHR43285">
    <property type="entry name" value="ANTHRANILATE PHOSPHORIBOSYLTRANSFERASE"/>
    <property type="match status" value="1"/>
</dbReference>
<accession>I0ID86</accession>
<dbReference type="Pfam" id="PF02885">
    <property type="entry name" value="Glycos_trans_3N"/>
    <property type="match status" value="1"/>
</dbReference>
<evidence type="ECO:0000256" key="2">
    <source>
        <dbReference type="ARBA" id="ARBA00022679"/>
    </source>
</evidence>
<keyword evidence="1 3" id="KW-0328">Glycosyltransferase</keyword>
<feature type="binding site" evidence="3">
    <location>
        <position position="213"/>
    </location>
    <ligand>
        <name>Mg(2+)</name>
        <dbReference type="ChEBI" id="CHEBI:18420"/>
        <label>1</label>
    </ligand>
</feature>
<comment type="subunit">
    <text evidence="3">Homodimer.</text>
</comment>
<evidence type="ECO:0000313" key="7">
    <source>
        <dbReference type="Proteomes" id="UP000007881"/>
    </source>
</evidence>
<comment type="pathway">
    <text evidence="3">Amino-acid biosynthesis; L-tryptophan biosynthesis; L-tryptophan from chorismate: step 2/5.</text>
</comment>
<gene>
    <name evidence="3 6" type="primary">trpD</name>
    <name evidence="6" type="ordered locus">PSMK_10650</name>
</gene>
<feature type="binding site" evidence="3">
    <location>
        <position position="144"/>
    </location>
    <ligand>
        <name>anthranilate</name>
        <dbReference type="ChEBI" id="CHEBI:16567"/>
        <label>2</label>
    </ligand>
</feature>
<keyword evidence="3" id="KW-0028">Amino-acid biosynthesis</keyword>
<dbReference type="AlphaFoldDB" id="I0ID86"/>
<dbReference type="InterPro" id="IPR005940">
    <property type="entry name" value="Anthranilate_Pribosyl_Tfrase"/>
</dbReference>
<proteinExistence type="inferred from homology"/>
<dbReference type="GO" id="GO:0000287">
    <property type="term" value="F:magnesium ion binding"/>
    <property type="evidence" value="ECO:0007669"/>
    <property type="project" value="UniProtKB-UniRule"/>
</dbReference>
<dbReference type="SUPFAM" id="SSF47648">
    <property type="entry name" value="Nucleoside phosphorylase/phosphoribosyltransferase N-terminal domain"/>
    <property type="match status" value="1"/>
</dbReference>
<dbReference type="EC" id="2.4.2.18" evidence="3"/>
<dbReference type="GO" id="GO:0000162">
    <property type="term" value="P:L-tryptophan biosynthetic process"/>
    <property type="evidence" value="ECO:0007669"/>
    <property type="project" value="UniProtKB-UniRule"/>
</dbReference>
<feature type="binding site" evidence="3">
    <location>
        <position position="66"/>
    </location>
    <ligand>
        <name>Mg(2+)</name>
        <dbReference type="ChEBI" id="CHEBI:18420"/>
        <label>1</label>
    </ligand>
</feature>
<keyword evidence="3" id="KW-0460">Magnesium</keyword>
<dbReference type="UniPathway" id="UPA00035">
    <property type="reaction ID" value="UER00041"/>
</dbReference>
<feature type="binding site" evidence="3">
    <location>
        <position position="98"/>
    </location>
    <ligand>
        <name>5-phospho-alpha-D-ribose 1-diphosphate</name>
        <dbReference type="ChEBI" id="CHEBI:58017"/>
    </ligand>
</feature>
<dbReference type="NCBIfam" id="TIGR01245">
    <property type="entry name" value="trpD"/>
    <property type="match status" value="1"/>
</dbReference>
<dbReference type="InterPro" id="IPR017459">
    <property type="entry name" value="Glycosyl_Trfase_fam3_N_dom"/>
</dbReference>
<comment type="caution">
    <text evidence="3">Lacks conserved residue(s) required for the propagation of feature annotation.</text>
</comment>
<dbReference type="KEGG" id="phm:PSMK_10650"/>
<dbReference type="GO" id="GO:0005829">
    <property type="term" value="C:cytosol"/>
    <property type="evidence" value="ECO:0007669"/>
    <property type="project" value="TreeGrafter"/>
</dbReference>
<dbReference type="Pfam" id="PF00591">
    <property type="entry name" value="Glycos_transf_3"/>
    <property type="match status" value="1"/>
</dbReference>
<evidence type="ECO:0000256" key="1">
    <source>
        <dbReference type="ARBA" id="ARBA00022676"/>
    </source>
</evidence>
<feature type="binding site" evidence="3">
    <location>
        <position position="62"/>
    </location>
    <ligand>
        <name>5-phospho-alpha-D-ribose 1-diphosphate</name>
        <dbReference type="ChEBI" id="CHEBI:58017"/>
    </ligand>
</feature>
<dbReference type="HAMAP" id="MF_00211">
    <property type="entry name" value="TrpD"/>
    <property type="match status" value="1"/>
</dbReference>
<dbReference type="GO" id="GO:0004048">
    <property type="term" value="F:anthranilate phosphoribosyltransferase activity"/>
    <property type="evidence" value="ECO:0007669"/>
    <property type="project" value="UniProtKB-UniRule"/>
</dbReference>
<feature type="binding site" evidence="3">
    <location>
        <begin position="57"/>
        <end position="58"/>
    </location>
    <ligand>
        <name>5-phospho-alpha-D-ribose 1-diphosphate</name>
        <dbReference type="ChEBI" id="CHEBI:58017"/>
    </ligand>
</feature>
<reference evidence="6 7" key="1">
    <citation type="submission" date="2012-02" db="EMBL/GenBank/DDBJ databases">
        <title>Complete genome sequence of Phycisphaera mikurensis NBRC 102666.</title>
        <authorList>
            <person name="Ankai A."/>
            <person name="Hosoyama A."/>
            <person name="Terui Y."/>
            <person name="Sekine M."/>
            <person name="Fukai R."/>
            <person name="Kato Y."/>
            <person name="Nakamura S."/>
            <person name="Yamada-Narita S."/>
            <person name="Kawakoshi A."/>
            <person name="Fukunaga Y."/>
            <person name="Yamazaki S."/>
            <person name="Fujita N."/>
        </authorList>
    </citation>
    <scope>NUCLEOTIDE SEQUENCE [LARGE SCALE GENOMIC DNA]</scope>
    <source>
        <strain evidence="7">NBRC 102666 / KCTC 22515 / FYK2301M01</strain>
    </source>
</reference>
<sequence>MDGGATPPQIAALLSMIQVRGATVDELHGAAAAMRARAVGVPMPRNRTGIDIVGTGGDHAGTFNVSTSAAIVTAAAGREMGLGVAKHGNKAVTSRSGSSQALEALGVTLGGPVQTLSRCLDEAGIAFFHAPAHHPAMRFAGPVRADLGFRTIFNLVGPLTNPAGVRRMLLGVYTRRLVRPMAEVLGRLGVDHALVVSGLIPDADGSHTDGLDEVSTCGPTHACRVRSGGPGEPPTLKDEEIDPSDLGLSWSHPAALRVDGPEASAAVIRRVLDGEDGPCRDIVILNAAAALQVGGCVESLAEGLTAASQAIDSGAGRRTLADLVRLSAG</sequence>
<dbReference type="STRING" id="1142394.PSMK_10650"/>
<keyword evidence="7" id="KW-1185">Reference proteome</keyword>
<feature type="domain" description="Glycosyl transferase family 3 N-terminal" evidence="5">
    <location>
        <begin position="1"/>
        <end position="38"/>
    </location>
</feature>
<feature type="binding site" evidence="3">
    <location>
        <begin position="64"/>
        <end position="67"/>
    </location>
    <ligand>
        <name>5-phospho-alpha-D-ribose 1-diphosphate</name>
        <dbReference type="ChEBI" id="CHEBI:58017"/>
    </ligand>
</feature>
<feature type="binding site" evidence="3">
    <location>
        <position position="54"/>
    </location>
    <ligand>
        <name>anthranilate</name>
        <dbReference type="ChEBI" id="CHEBI:16567"/>
        <label>1</label>
    </ligand>
</feature>
<evidence type="ECO:0000259" key="5">
    <source>
        <dbReference type="Pfam" id="PF02885"/>
    </source>
</evidence>
<dbReference type="Proteomes" id="UP000007881">
    <property type="component" value="Chromosome"/>
</dbReference>
<dbReference type="eggNOG" id="COG0547">
    <property type="taxonomic scope" value="Bacteria"/>
</dbReference>
<feature type="binding site" evidence="3">
    <location>
        <position position="54"/>
    </location>
    <ligand>
        <name>5-phospho-alpha-D-ribose 1-diphosphate</name>
        <dbReference type="ChEBI" id="CHEBI:58017"/>
    </ligand>
</feature>
<protein>
    <recommendedName>
        <fullName evidence="3">Anthranilate phosphoribosyltransferase</fullName>
        <ecNumber evidence="3">2.4.2.18</ecNumber>
    </recommendedName>
</protein>
<evidence type="ECO:0000313" key="6">
    <source>
        <dbReference type="EMBL" id="BAM03224.1"/>
    </source>
</evidence>
<dbReference type="Gene3D" id="1.20.970.10">
    <property type="entry name" value="Transferase, Pyrimidine Nucleoside Phosphorylase, Chain C"/>
    <property type="match status" value="1"/>
</dbReference>
<feature type="domain" description="Glycosyl transferase family 3" evidence="4">
    <location>
        <begin position="50"/>
        <end position="315"/>
    </location>
</feature>
<feature type="binding site" evidence="3">
    <location>
        <position position="212"/>
    </location>
    <ligand>
        <name>Mg(2+)</name>
        <dbReference type="ChEBI" id="CHEBI:18420"/>
        <label>2</label>
    </ligand>
</feature>
<feature type="binding site" evidence="3">
    <location>
        <position position="89"/>
    </location>
    <ligand>
        <name>anthranilate</name>
        <dbReference type="ChEBI" id="CHEBI:16567"/>
        <label>1</label>
    </ligand>
</feature>
<comment type="cofactor">
    <cofactor evidence="3">
        <name>Mg(2+)</name>
        <dbReference type="ChEBI" id="CHEBI:18420"/>
    </cofactor>
    <text evidence="3">Binds 2 magnesium ions per monomer.</text>
</comment>
<comment type="function">
    <text evidence="3">Catalyzes the transfer of the phosphoribosyl group of 5-phosphorylribose-1-pyrophosphate (PRPP) to anthranilate to yield N-(5'-phosphoribosyl)-anthranilate (PRA).</text>
</comment>
<keyword evidence="3" id="KW-0822">Tryptophan biosynthesis</keyword>
<comment type="similarity">
    <text evidence="3">Belongs to the anthranilate phosphoribosyltransferase family.</text>
</comment>
<keyword evidence="2 3" id="KW-0808">Transferase</keyword>
<feature type="binding site" evidence="3">
    <location>
        <begin position="86"/>
        <end position="94"/>
    </location>
    <ligand>
        <name>5-phospho-alpha-D-ribose 1-diphosphate</name>
        <dbReference type="ChEBI" id="CHEBI:58017"/>
    </ligand>
</feature>
<organism evidence="6 7">
    <name type="scientific">Phycisphaera mikurensis (strain NBRC 102666 / KCTC 22515 / FYK2301M01)</name>
    <dbReference type="NCBI Taxonomy" id="1142394"/>
    <lineage>
        <taxon>Bacteria</taxon>
        <taxon>Pseudomonadati</taxon>
        <taxon>Planctomycetota</taxon>
        <taxon>Phycisphaerae</taxon>
        <taxon>Phycisphaerales</taxon>
        <taxon>Phycisphaeraceae</taxon>
        <taxon>Phycisphaera</taxon>
    </lineage>
</organism>
<evidence type="ECO:0000259" key="4">
    <source>
        <dbReference type="Pfam" id="PF00591"/>
    </source>
</evidence>
<feature type="binding site" evidence="3">
    <location>
        <position position="213"/>
    </location>
    <ligand>
        <name>Mg(2+)</name>
        <dbReference type="ChEBI" id="CHEBI:18420"/>
        <label>2</label>
    </ligand>
</feature>
<dbReference type="SUPFAM" id="SSF52418">
    <property type="entry name" value="Nucleoside phosphorylase/phosphoribosyltransferase catalytic domain"/>
    <property type="match status" value="1"/>
</dbReference>
<dbReference type="InterPro" id="IPR000312">
    <property type="entry name" value="Glycosyl_Trfase_fam3"/>
</dbReference>
<dbReference type="InterPro" id="IPR035902">
    <property type="entry name" value="Nuc_phospho_transferase"/>
</dbReference>
<dbReference type="Gene3D" id="3.40.1030.10">
    <property type="entry name" value="Nucleoside phosphorylase/phosphoribosyltransferase catalytic domain"/>
    <property type="match status" value="1"/>
</dbReference>
<keyword evidence="3" id="KW-0057">Aromatic amino acid biosynthesis</keyword>
<dbReference type="EMBL" id="AP012338">
    <property type="protein sequence ID" value="BAM03224.1"/>
    <property type="molecule type" value="Genomic_DNA"/>
</dbReference>
<name>I0ID86_PHYMF</name>
<evidence type="ECO:0000256" key="3">
    <source>
        <dbReference type="HAMAP-Rule" id="MF_00211"/>
    </source>
</evidence>
<dbReference type="HOGENOM" id="CLU_034315_2_1_0"/>
<dbReference type="PATRIC" id="fig|1142394.8.peg.1098"/>